<name>H3A4E4_LATCH</name>
<dbReference type="AlphaFoldDB" id="H3A4E4"/>
<dbReference type="Pfam" id="PF03151">
    <property type="entry name" value="TPT"/>
    <property type="match status" value="1"/>
</dbReference>
<comment type="subcellular location">
    <subcellularLocation>
        <location evidence="1">Membrane</location>
        <topology evidence="1">Multi-pass membrane protein</topology>
    </subcellularLocation>
</comment>
<dbReference type="eggNOG" id="KOG1441">
    <property type="taxonomic scope" value="Eukaryota"/>
</dbReference>
<reference evidence="9" key="3">
    <citation type="submission" date="2025-09" db="UniProtKB">
        <authorList>
            <consortium name="Ensembl"/>
        </authorList>
    </citation>
    <scope>IDENTIFICATION</scope>
</reference>
<evidence type="ECO:0000313" key="9">
    <source>
        <dbReference type="Ensembl" id="ENSLACP00000004515.1"/>
    </source>
</evidence>
<comment type="function">
    <text evidence="5">Putative transporter.</text>
</comment>
<dbReference type="PANTHER" id="PTHR11132">
    <property type="entry name" value="SOLUTE CARRIER FAMILY 35"/>
    <property type="match status" value="1"/>
</dbReference>
<evidence type="ECO:0000256" key="6">
    <source>
        <dbReference type="ARBA" id="ARBA00093775"/>
    </source>
</evidence>
<evidence type="ECO:0000256" key="4">
    <source>
        <dbReference type="ARBA" id="ARBA00023136"/>
    </source>
</evidence>
<keyword evidence="2 7" id="KW-0812">Transmembrane</keyword>
<evidence type="ECO:0000259" key="8">
    <source>
        <dbReference type="Pfam" id="PF03151"/>
    </source>
</evidence>
<dbReference type="InParanoid" id="H3A4E4"/>
<dbReference type="InterPro" id="IPR004853">
    <property type="entry name" value="Sugar_P_trans_dom"/>
</dbReference>
<evidence type="ECO:0000256" key="3">
    <source>
        <dbReference type="ARBA" id="ARBA00022989"/>
    </source>
</evidence>
<evidence type="ECO:0000256" key="1">
    <source>
        <dbReference type="ARBA" id="ARBA00004141"/>
    </source>
</evidence>
<keyword evidence="3 7" id="KW-1133">Transmembrane helix</keyword>
<feature type="transmembrane region" description="Helical" evidence="7">
    <location>
        <begin position="210"/>
        <end position="232"/>
    </location>
</feature>
<dbReference type="GO" id="GO:0016020">
    <property type="term" value="C:membrane"/>
    <property type="evidence" value="ECO:0007669"/>
    <property type="project" value="UniProtKB-SubCell"/>
</dbReference>
<keyword evidence="4 7" id="KW-0472">Membrane</keyword>
<evidence type="ECO:0000256" key="2">
    <source>
        <dbReference type="ARBA" id="ARBA00022692"/>
    </source>
</evidence>
<accession>H3A4E4</accession>
<organism evidence="9 10">
    <name type="scientific">Latimeria chalumnae</name>
    <name type="common">Coelacanth</name>
    <dbReference type="NCBI Taxonomy" id="7897"/>
    <lineage>
        <taxon>Eukaryota</taxon>
        <taxon>Metazoa</taxon>
        <taxon>Chordata</taxon>
        <taxon>Craniata</taxon>
        <taxon>Vertebrata</taxon>
        <taxon>Euteleostomi</taxon>
        <taxon>Coelacanthiformes</taxon>
        <taxon>Coelacanthidae</taxon>
        <taxon>Latimeria</taxon>
    </lineage>
</organism>
<evidence type="ECO:0000256" key="7">
    <source>
        <dbReference type="SAM" id="Phobius"/>
    </source>
</evidence>
<protein>
    <submittedName>
        <fullName evidence="9">Solute carrier family 35 member E4</fullName>
    </submittedName>
</protein>
<feature type="domain" description="Sugar phosphate transporter" evidence="8">
    <location>
        <begin position="14"/>
        <end position="281"/>
    </location>
</feature>
<feature type="transmembrane region" description="Helical" evidence="7">
    <location>
        <begin position="63"/>
        <end position="83"/>
    </location>
</feature>
<dbReference type="Ensembl" id="ENSLACT00000004554.1">
    <property type="protein sequence ID" value="ENSLACP00000004515.1"/>
    <property type="gene ID" value="ENSLACG00000004017.1"/>
</dbReference>
<keyword evidence="10" id="KW-1185">Reference proteome</keyword>
<evidence type="ECO:0000256" key="5">
    <source>
        <dbReference type="ARBA" id="ARBA00093767"/>
    </source>
</evidence>
<dbReference type="SUPFAM" id="SSF103481">
    <property type="entry name" value="Multidrug resistance efflux transporter EmrE"/>
    <property type="match status" value="2"/>
</dbReference>
<sequence length="306" mass="33170">ILFAAFSLVVSGVSISCLNKWIFVTCRYPYPLFLSALHMLSAICLVCTCAPRPSGELPPRAKARVFALSLTFCASIALGNLGLRHVQLSFAHRIYAATPLITMAMSQVAQGRRQGAVKYAAMVPVCLGAGLSVLGEVDFSQMGCFFVCTATVLRGIKSIQQSVLLQDENIHSIVLLYVMAVPSFCILLSATLLFESRALWELVSRSDSELWAFLFLSCASSVLYNLSGFYVIKLTSAVTLHMLGNLNLIGNLLASQALFGGEVTWLSVAGTLLTLSGVVIYQNSDSLGTSVTRLGFWGRTRPHRQK</sequence>
<feature type="transmembrane region" description="Helical" evidence="7">
    <location>
        <begin position="30"/>
        <end position="51"/>
    </location>
</feature>
<feature type="transmembrane region" description="Helical" evidence="7">
    <location>
        <begin position="169"/>
        <end position="190"/>
    </location>
</feature>
<dbReference type="InterPro" id="IPR037185">
    <property type="entry name" value="EmrE-like"/>
</dbReference>
<proteinExistence type="inferred from homology"/>
<comment type="similarity">
    <text evidence="6">Belongs to the TPT transporter family. SLC35E subfamily.</text>
</comment>
<reference evidence="10" key="1">
    <citation type="submission" date="2011-08" db="EMBL/GenBank/DDBJ databases">
        <title>The draft genome of Latimeria chalumnae.</title>
        <authorList>
            <person name="Di Palma F."/>
            <person name="Alfoldi J."/>
            <person name="Johnson J."/>
            <person name="Berlin A."/>
            <person name="Gnerre S."/>
            <person name="Jaffe D."/>
            <person name="MacCallum I."/>
            <person name="Young S."/>
            <person name="Walker B.J."/>
            <person name="Lander E."/>
            <person name="Lindblad-Toh K."/>
        </authorList>
    </citation>
    <scope>NUCLEOTIDE SEQUENCE [LARGE SCALE GENOMIC DNA]</scope>
    <source>
        <strain evidence="10">Wild caught</strain>
    </source>
</reference>
<dbReference type="Proteomes" id="UP000008672">
    <property type="component" value="Unassembled WGS sequence"/>
</dbReference>
<evidence type="ECO:0000313" key="10">
    <source>
        <dbReference type="Proteomes" id="UP000008672"/>
    </source>
</evidence>
<dbReference type="EMBL" id="AFYH01225009">
    <property type="status" value="NOT_ANNOTATED_CDS"/>
    <property type="molecule type" value="Genomic_DNA"/>
</dbReference>
<dbReference type="InterPro" id="IPR050186">
    <property type="entry name" value="TPT_transporter"/>
</dbReference>
<dbReference type="GeneTree" id="ENSGT00730000111291"/>
<dbReference type="HOGENOM" id="CLU_022332_2_0_1"/>
<reference evidence="9" key="2">
    <citation type="submission" date="2025-08" db="UniProtKB">
        <authorList>
            <consortium name="Ensembl"/>
        </authorList>
    </citation>
    <scope>IDENTIFICATION</scope>
</reference>